<keyword evidence="1" id="KW-0812">Transmembrane</keyword>
<feature type="transmembrane region" description="Helical" evidence="1">
    <location>
        <begin position="230"/>
        <end position="255"/>
    </location>
</feature>
<dbReference type="InterPro" id="IPR000620">
    <property type="entry name" value="EamA_dom"/>
</dbReference>
<dbReference type="Pfam" id="PF00892">
    <property type="entry name" value="EamA"/>
    <property type="match status" value="1"/>
</dbReference>
<feature type="transmembrane region" description="Helical" evidence="1">
    <location>
        <begin position="76"/>
        <end position="99"/>
    </location>
</feature>
<name>A0A7S4H866_GUITH</name>
<accession>A0A7S4H866</accession>
<feature type="transmembrane region" description="Helical" evidence="1">
    <location>
        <begin position="283"/>
        <end position="303"/>
    </location>
</feature>
<dbReference type="PANTHER" id="PTHR13146:SF0">
    <property type="entry name" value="SOLUTE CARRIER FAMILY 35 MEMBER F6"/>
    <property type="match status" value="1"/>
</dbReference>
<feature type="transmembrane region" description="Helical" evidence="1">
    <location>
        <begin position="111"/>
        <end position="132"/>
    </location>
</feature>
<keyword evidence="1" id="KW-1133">Transmembrane helix</keyword>
<dbReference type="EMBL" id="HBKN01000103">
    <property type="protein sequence ID" value="CAE2190782.1"/>
    <property type="molecule type" value="Transcribed_RNA"/>
</dbReference>
<keyword evidence="2" id="KW-0732">Signal</keyword>
<evidence type="ECO:0000256" key="2">
    <source>
        <dbReference type="SAM" id="SignalP"/>
    </source>
</evidence>
<reference evidence="4" key="1">
    <citation type="submission" date="2021-01" db="EMBL/GenBank/DDBJ databases">
        <authorList>
            <person name="Corre E."/>
            <person name="Pelletier E."/>
            <person name="Niang G."/>
            <person name="Scheremetjew M."/>
            <person name="Finn R."/>
            <person name="Kale V."/>
            <person name="Holt S."/>
            <person name="Cochrane G."/>
            <person name="Meng A."/>
            <person name="Brown T."/>
            <person name="Cohen L."/>
        </authorList>
    </citation>
    <scope>NUCLEOTIDE SEQUENCE</scope>
    <source>
        <strain evidence="4">CCMP 2712</strain>
    </source>
</reference>
<dbReference type="SUPFAM" id="SSF103481">
    <property type="entry name" value="Multidrug resistance efflux transporter EmrE"/>
    <property type="match status" value="1"/>
</dbReference>
<evidence type="ECO:0000256" key="1">
    <source>
        <dbReference type="SAM" id="Phobius"/>
    </source>
</evidence>
<sequence length="403" mass="43848">MNFAQYLLALGMLVSGSINTICTKYADMQCVPNHRISSPADQCRYVNSTSNSSGPSGGSFASDGCPMGCETFDHPFVQAAGMFLGEMFCLFALQAVLCFGIPVERNRDYPVMLFALPALCDLVGTSLMYLGLTMTYASVFQMLRGSVVLFTGILSVIVLGKRLAACHWTGMMLVLAGAFVVGSASLKTSDTTLAPSNPVLGNLLIVSAQFVVGIQMVVEEKFLSKYQVHALEAVGLEGVFGLLYLSVGLVAMYYIPLGNDVCQGRPCVENAISAGLEIASSPVLALVLLGNIVSIAFFNFFGISVTKSLSATHRMVLDSLRTIVIWGFSIFARWQSFDQRQVIGFCILFAGSMIYNEVIRLPFAKEEPWPEAEVNIRENAVKYIYEDSDAEENEALLNEHDRP</sequence>
<keyword evidence="1" id="KW-0472">Membrane</keyword>
<evidence type="ECO:0000313" key="4">
    <source>
        <dbReference type="EMBL" id="CAE2190782.1"/>
    </source>
</evidence>
<protein>
    <recommendedName>
        <fullName evidence="3">EamA domain-containing protein</fullName>
    </recommendedName>
</protein>
<feature type="transmembrane region" description="Helical" evidence="1">
    <location>
        <begin position="138"/>
        <end position="159"/>
    </location>
</feature>
<dbReference type="AlphaFoldDB" id="A0A7S4H866"/>
<proteinExistence type="predicted"/>
<feature type="transmembrane region" description="Helical" evidence="1">
    <location>
        <begin position="198"/>
        <end position="218"/>
    </location>
</feature>
<feature type="transmembrane region" description="Helical" evidence="1">
    <location>
        <begin position="166"/>
        <end position="186"/>
    </location>
</feature>
<dbReference type="InterPro" id="IPR037185">
    <property type="entry name" value="EmrE-like"/>
</dbReference>
<evidence type="ECO:0000259" key="3">
    <source>
        <dbReference type="Pfam" id="PF00892"/>
    </source>
</evidence>
<dbReference type="PANTHER" id="PTHR13146">
    <property type="match status" value="1"/>
</dbReference>
<feature type="signal peptide" evidence="2">
    <location>
        <begin position="1"/>
        <end position="16"/>
    </location>
</feature>
<gene>
    <name evidence="4" type="ORF">GTHE00462_LOCUS93</name>
</gene>
<organism evidence="4">
    <name type="scientific">Guillardia theta</name>
    <name type="common">Cryptophyte</name>
    <name type="synonym">Cryptomonas phi</name>
    <dbReference type="NCBI Taxonomy" id="55529"/>
    <lineage>
        <taxon>Eukaryota</taxon>
        <taxon>Cryptophyceae</taxon>
        <taxon>Pyrenomonadales</taxon>
        <taxon>Geminigeraceae</taxon>
        <taxon>Guillardia</taxon>
    </lineage>
</organism>
<feature type="domain" description="EamA" evidence="3">
    <location>
        <begin position="76"/>
        <end position="181"/>
    </location>
</feature>
<dbReference type="GO" id="GO:0016020">
    <property type="term" value="C:membrane"/>
    <property type="evidence" value="ECO:0007669"/>
    <property type="project" value="InterPro"/>
</dbReference>
<feature type="chain" id="PRO_5030699791" description="EamA domain-containing protein" evidence="2">
    <location>
        <begin position="17"/>
        <end position="403"/>
    </location>
</feature>